<feature type="transmembrane region" description="Helical" evidence="6">
    <location>
        <begin position="26"/>
        <end position="44"/>
    </location>
</feature>
<dbReference type="Pfam" id="PF01027">
    <property type="entry name" value="Bax1-I"/>
    <property type="match status" value="1"/>
</dbReference>
<keyword evidence="5 6" id="KW-0472">Membrane</keyword>
<feature type="transmembrane region" description="Helical" evidence="6">
    <location>
        <begin position="206"/>
        <end position="225"/>
    </location>
</feature>
<dbReference type="KEGG" id="mbac:BN1209_1064"/>
<feature type="transmembrane region" description="Helical" evidence="6">
    <location>
        <begin position="113"/>
        <end position="133"/>
    </location>
</feature>
<evidence type="ECO:0000256" key="4">
    <source>
        <dbReference type="ARBA" id="ARBA00022989"/>
    </source>
</evidence>
<dbReference type="STRING" id="1581680.BN1209_1064"/>
<comment type="similarity">
    <text evidence="6">Belongs to the BI1 family.</text>
</comment>
<evidence type="ECO:0000256" key="5">
    <source>
        <dbReference type="ARBA" id="ARBA00023136"/>
    </source>
</evidence>
<evidence type="ECO:0000256" key="2">
    <source>
        <dbReference type="ARBA" id="ARBA00022475"/>
    </source>
</evidence>
<dbReference type="OrthoDB" id="9813298at2"/>
<proteinExistence type="inferred from homology"/>
<protein>
    <recommendedName>
        <fullName evidence="9">Modulator of FtsH protease YccA</fullName>
    </recommendedName>
</protein>
<keyword evidence="4 6" id="KW-1133">Transmembrane helix</keyword>
<dbReference type="InterPro" id="IPR006214">
    <property type="entry name" value="Bax_inhibitor_1-related"/>
</dbReference>
<gene>
    <name evidence="7" type="ORF">BN1209_1064</name>
</gene>
<dbReference type="AlphaFoldDB" id="A0A0B7IV34"/>
<keyword evidence="3 6" id="KW-0812">Transmembrane</keyword>
<evidence type="ECO:0000313" key="8">
    <source>
        <dbReference type="Proteomes" id="UP000056322"/>
    </source>
</evidence>
<evidence type="ECO:0000313" key="7">
    <source>
        <dbReference type="EMBL" id="CEN56105.1"/>
    </source>
</evidence>
<dbReference type="HOGENOM" id="CLU_058671_2_1_4"/>
<dbReference type="GO" id="GO:0005886">
    <property type="term" value="C:plasma membrane"/>
    <property type="evidence" value="ECO:0007669"/>
    <property type="project" value="UniProtKB-SubCell"/>
</dbReference>
<feature type="transmembrane region" description="Helical" evidence="6">
    <location>
        <begin position="170"/>
        <end position="186"/>
    </location>
</feature>
<organism evidence="7 8">
    <name type="scientific">Candidatus Methylopumilus turicensis</name>
    <dbReference type="NCBI Taxonomy" id="1581680"/>
    <lineage>
        <taxon>Bacteria</taxon>
        <taxon>Pseudomonadati</taxon>
        <taxon>Pseudomonadota</taxon>
        <taxon>Betaproteobacteria</taxon>
        <taxon>Nitrosomonadales</taxon>
        <taxon>Methylophilaceae</taxon>
        <taxon>Candidatus Methylopumilus</taxon>
    </lineage>
</organism>
<dbReference type="EMBL" id="LN794158">
    <property type="protein sequence ID" value="CEN56105.1"/>
    <property type="molecule type" value="Genomic_DNA"/>
</dbReference>
<dbReference type="Proteomes" id="UP000056322">
    <property type="component" value="Chromosome 1"/>
</dbReference>
<feature type="transmembrane region" description="Helical" evidence="6">
    <location>
        <begin position="56"/>
        <end position="75"/>
    </location>
</feature>
<keyword evidence="2" id="KW-1003">Cell membrane</keyword>
<dbReference type="PANTHER" id="PTHR23291:SF115">
    <property type="entry name" value="MODULATOR OF FTSH PROTEASE YCCA"/>
    <property type="match status" value="1"/>
</dbReference>
<evidence type="ECO:0000256" key="6">
    <source>
        <dbReference type="RuleBase" id="RU004379"/>
    </source>
</evidence>
<feature type="transmembrane region" description="Helical" evidence="6">
    <location>
        <begin position="145"/>
        <end position="163"/>
    </location>
</feature>
<comment type="subcellular location">
    <subcellularLocation>
        <location evidence="1">Cell membrane</location>
        <topology evidence="1">Multi-pass membrane protein</topology>
    </subcellularLocation>
</comment>
<dbReference type="RefSeq" id="WP_045751272.1">
    <property type="nucleotide sequence ID" value="NZ_LN794158.1"/>
</dbReference>
<dbReference type="PANTHER" id="PTHR23291">
    <property type="entry name" value="BAX INHIBITOR-RELATED"/>
    <property type="match status" value="1"/>
</dbReference>
<sequence length="230" mass="24931">MFDDVQVIGRSTTAADLQNRVLRNTYALLGLTMIPTMIGAYFGLQMNFGFMAAHPFIFAIGFMVVMFGMFQLIAANQNSSLGVWLLLAMTLVFGLLLGPILQAALHLRNGGEIVGLAAAGTGITFFSLAAIGSSPARDFSGLGKFLFVGLILALVASLANMFFHFDPAHLMISSISVLIFSGYILYDVNQIVRGGQTNYVMATLSLYLDIYNLFVNLLSILMSLMGNDRE</sequence>
<accession>A0A0B7IV34</accession>
<keyword evidence="8" id="KW-1185">Reference proteome</keyword>
<feature type="transmembrane region" description="Helical" evidence="6">
    <location>
        <begin position="81"/>
        <end position="101"/>
    </location>
</feature>
<name>A0A0B7IV34_9PROT</name>
<evidence type="ECO:0008006" key="9">
    <source>
        <dbReference type="Google" id="ProtNLM"/>
    </source>
</evidence>
<reference evidence="8" key="1">
    <citation type="submission" date="2014-12" db="EMBL/GenBank/DDBJ databases">
        <authorList>
            <person name="Salcher M.M."/>
        </authorList>
    </citation>
    <scope>NUCLEOTIDE SEQUENCE [LARGE SCALE GENOMIC DNA]</scope>
    <source>
        <strain evidence="8">MMS-10A-171</strain>
    </source>
</reference>
<evidence type="ECO:0000256" key="3">
    <source>
        <dbReference type="ARBA" id="ARBA00022692"/>
    </source>
</evidence>
<evidence type="ECO:0000256" key="1">
    <source>
        <dbReference type="ARBA" id="ARBA00004651"/>
    </source>
</evidence>